<sequence>MVLKFYSFKTKSLLFISSFILMNSLNAKELTFCHEDNESFPWIMKNNSGLNMFEIQGIEKKIPELKVKLTAAPWKRCLEELKENKFDGVFAGSYKADRLENGAYPGIPLGSKEGKPDDSKRTHTSEYALYIKKGANIHWDGSKITGAKKVGAQSGFSIVDLLNKQKEMKNIETVEDSAKTSVALINNVSKGNLDAAAMLVFQADNTIKSNKEFSNVIKLDPPLEKKSYFLILSHKLVKEDPELAKKIWKSLEEVRESNEYKAKIKEVLK</sequence>
<evidence type="ECO:0000259" key="2">
    <source>
        <dbReference type="SMART" id="SM00062"/>
    </source>
</evidence>
<protein>
    <submittedName>
        <fullName evidence="3">Transporter substrate-binding domain-containing protein</fullName>
    </submittedName>
</protein>
<keyword evidence="4" id="KW-1185">Reference proteome</keyword>
<dbReference type="SMART" id="SM00062">
    <property type="entry name" value="PBPb"/>
    <property type="match status" value="1"/>
</dbReference>
<feature type="signal peptide" evidence="1">
    <location>
        <begin position="1"/>
        <end position="27"/>
    </location>
</feature>
<feature type="chain" id="PRO_5026810446" evidence="1">
    <location>
        <begin position="28"/>
        <end position="269"/>
    </location>
</feature>
<proteinExistence type="predicted"/>
<dbReference type="OrthoDB" id="6193186at2"/>
<dbReference type="InterPro" id="IPR001638">
    <property type="entry name" value="Solute-binding_3/MltF_N"/>
</dbReference>
<organism evidence="3 4">
    <name type="scientific">Silvanigrella paludirubra</name>
    <dbReference type="NCBI Taxonomy" id="2499159"/>
    <lineage>
        <taxon>Bacteria</taxon>
        <taxon>Pseudomonadati</taxon>
        <taxon>Bdellovibrionota</taxon>
        <taxon>Oligoflexia</taxon>
        <taxon>Silvanigrellales</taxon>
        <taxon>Silvanigrellaceae</taxon>
        <taxon>Silvanigrella</taxon>
    </lineage>
</organism>
<dbReference type="SUPFAM" id="SSF53850">
    <property type="entry name" value="Periplasmic binding protein-like II"/>
    <property type="match status" value="1"/>
</dbReference>
<dbReference type="Proteomes" id="UP000437748">
    <property type="component" value="Unassembled WGS sequence"/>
</dbReference>
<evidence type="ECO:0000313" key="3">
    <source>
        <dbReference type="EMBL" id="KAB8039944.1"/>
    </source>
</evidence>
<dbReference type="AlphaFoldDB" id="A0A6N6VVQ9"/>
<dbReference type="EMBL" id="WFLM01000002">
    <property type="protein sequence ID" value="KAB8039944.1"/>
    <property type="molecule type" value="Genomic_DNA"/>
</dbReference>
<dbReference type="RefSeq" id="WP_153419593.1">
    <property type="nucleotide sequence ID" value="NZ_WFLM01000002.1"/>
</dbReference>
<dbReference type="Gene3D" id="3.40.190.10">
    <property type="entry name" value="Periplasmic binding protein-like II"/>
    <property type="match status" value="2"/>
</dbReference>
<gene>
    <name evidence="3" type="ORF">GCL60_06695</name>
</gene>
<name>A0A6N6VVQ9_9BACT</name>
<reference evidence="3 4" key="1">
    <citation type="submission" date="2019-10" db="EMBL/GenBank/DDBJ databases">
        <title>New species of Slilvanegrellaceae.</title>
        <authorList>
            <person name="Pitt A."/>
            <person name="Hahn M.W."/>
        </authorList>
    </citation>
    <scope>NUCLEOTIDE SEQUENCE [LARGE SCALE GENOMIC DNA]</scope>
    <source>
        <strain evidence="3 4">SP-Ram-0.45-NSY-1</strain>
    </source>
</reference>
<feature type="domain" description="Solute-binding protein family 3/N-terminal" evidence="2">
    <location>
        <begin position="29"/>
        <end position="269"/>
    </location>
</feature>
<evidence type="ECO:0000256" key="1">
    <source>
        <dbReference type="SAM" id="SignalP"/>
    </source>
</evidence>
<keyword evidence="1" id="KW-0732">Signal</keyword>
<evidence type="ECO:0000313" key="4">
    <source>
        <dbReference type="Proteomes" id="UP000437748"/>
    </source>
</evidence>
<accession>A0A6N6VVQ9</accession>
<comment type="caution">
    <text evidence="3">The sequence shown here is derived from an EMBL/GenBank/DDBJ whole genome shotgun (WGS) entry which is preliminary data.</text>
</comment>